<organism evidence="2 3">
    <name type="scientific">Thalassomonas actiniarum</name>
    <dbReference type="NCBI Taxonomy" id="485447"/>
    <lineage>
        <taxon>Bacteria</taxon>
        <taxon>Pseudomonadati</taxon>
        <taxon>Pseudomonadota</taxon>
        <taxon>Gammaproteobacteria</taxon>
        <taxon>Alteromonadales</taxon>
        <taxon>Colwelliaceae</taxon>
        <taxon>Thalassomonas</taxon>
    </lineage>
</organism>
<gene>
    <name evidence="2" type="ORF">SG35_000470</name>
</gene>
<dbReference type="Proteomes" id="UP000032568">
    <property type="component" value="Chromosome"/>
</dbReference>
<dbReference type="KEGG" id="tact:SG35_000470"/>
<evidence type="ECO:0000313" key="2">
    <source>
        <dbReference type="EMBL" id="WDD99199.1"/>
    </source>
</evidence>
<dbReference type="AlphaFoldDB" id="A0AAE9YQ28"/>
<evidence type="ECO:0000313" key="3">
    <source>
        <dbReference type="Proteomes" id="UP000032568"/>
    </source>
</evidence>
<sequence>MLVFNCTKAAAEFFTTMRQGAKISPLAPPPEKTIAAALQAKSRQAATAVNPLKAVKPANNQWHWLVHAIKVKRKNVLILMDYHSRFAMTFTGLKKGNQIAFLQMFEQHLHFHIRELIPQVSTDPYIIDASLERYSHAHSGNAFYLRGDRSVQSHINDVGWHIEMTADEMGALPAGIDLIAFDCYINNTIRNQKGKKGYFVPLQTFLHQWLCQYSEVSQTQADALIKELQEKEKARYQAMHNSMFDVVADPIETEHINSEVEAILMSRINGKPAAENKNNVIRVDFSKNKH</sequence>
<evidence type="ECO:0000259" key="1">
    <source>
        <dbReference type="Pfam" id="PF22016"/>
    </source>
</evidence>
<dbReference type="RefSeq" id="WP_053043347.1">
    <property type="nucleotide sequence ID" value="NZ_CP059735.1"/>
</dbReference>
<name>A0AAE9YQ28_9GAMM</name>
<dbReference type="EMBL" id="CP059735">
    <property type="protein sequence ID" value="WDD99199.1"/>
    <property type="molecule type" value="Genomic_DNA"/>
</dbReference>
<accession>A0AAE9YQ28</accession>
<feature type="domain" description="DUF6933" evidence="1">
    <location>
        <begin position="49"/>
        <end position="202"/>
    </location>
</feature>
<dbReference type="InterPro" id="IPR053864">
    <property type="entry name" value="DUF6933"/>
</dbReference>
<protein>
    <recommendedName>
        <fullName evidence="1">DUF6933 domain-containing protein</fullName>
    </recommendedName>
</protein>
<keyword evidence="3" id="KW-1185">Reference proteome</keyword>
<dbReference type="Pfam" id="PF22016">
    <property type="entry name" value="DUF6933"/>
    <property type="match status" value="1"/>
</dbReference>
<reference evidence="2 3" key="2">
    <citation type="journal article" date="2022" name="Mar. Drugs">
        <title>Bioassay-Guided Fractionation Leads to the Detection of Cholic Acid Generated by the Rare Thalassomonas sp.</title>
        <authorList>
            <person name="Pheiffer F."/>
            <person name="Schneider Y.K."/>
            <person name="Hansen E.H."/>
            <person name="Andersen J.H."/>
            <person name="Isaksson J."/>
            <person name="Busche T."/>
            <person name="R C."/>
            <person name="Kalinowski J."/>
            <person name="Zyl L.V."/>
            <person name="Trindade M."/>
        </authorList>
    </citation>
    <scope>NUCLEOTIDE SEQUENCE [LARGE SCALE GENOMIC DNA]</scope>
    <source>
        <strain evidence="2 3">A5K-106</strain>
    </source>
</reference>
<proteinExistence type="predicted"/>
<reference evidence="2 3" key="1">
    <citation type="journal article" date="2015" name="Genome Announc.">
        <title>Draft Genome Sequences of Marine Isolates of Thalassomonas viridans and Thalassomonas actiniarum.</title>
        <authorList>
            <person name="Olonade I."/>
            <person name="van Zyl L.J."/>
            <person name="Trindade M."/>
        </authorList>
    </citation>
    <scope>NUCLEOTIDE SEQUENCE [LARGE SCALE GENOMIC DNA]</scope>
    <source>
        <strain evidence="2 3">A5K-106</strain>
    </source>
</reference>